<comment type="subcellular location">
    <subcellularLocation>
        <location evidence="1 10">Cell outer membrane</location>
        <topology evidence="1 10">Multi-pass membrane protein</topology>
    </subcellularLocation>
</comment>
<dbReference type="PANTHER" id="PTHR30069:SF29">
    <property type="entry name" value="HEMOGLOBIN AND HEMOGLOBIN-HAPTOGLOBIN-BINDING PROTEIN 1-RELATED"/>
    <property type="match status" value="1"/>
</dbReference>
<evidence type="ECO:0000256" key="6">
    <source>
        <dbReference type="ARBA" id="ARBA00023077"/>
    </source>
</evidence>
<evidence type="ECO:0000256" key="11">
    <source>
        <dbReference type="RuleBase" id="RU003357"/>
    </source>
</evidence>
<dbReference type="SUPFAM" id="SSF56935">
    <property type="entry name" value="Porins"/>
    <property type="match status" value="1"/>
</dbReference>
<sequence>MTRLFASTALSGGVLLALATPSMAQTTLPPIEIRAPKAFELGEIKVGQGRLAVPTRPGAPGQGSGTGTGTGAGAPSGAGTGDDNIATADNGPTPKQHTDDFGGYTITNRQMETFSRDTLDAAVNLAPGVNSQLVGGTRNEQNIYVRGFDRWQVPLTVDGVRVYLPADNRLDFSRFLTADIAEVQIAKGYVSVLDGPGGMGGQINLVTRKPSREVELEGRAKFEFGRDGTFLGPRAYAYAGTKRDLYYAQLSGTFQTMDGWMLPESYKSTLAQGWGMRGQSYSRDFNIAAKVGITPNATDEYSLSFNRQEGQKGAPLHTTDPLSSQRFWRWPYWRVQNLYFLSKTQLGDASYVKTRGYWTKFDNGLIAYDNPTFFVQSQQRSFISPYMDYSLGAEVEAGTQFGDIDTLKGLFFYRFDNHGEQQQGFGRNTFGVSGARGGCFTGVPCLFEPLQTSQEDTYSVAVENTFHPRKDIDLVAGFSYDWRHLRQADEFTSDRGFFRYTPKDVQAPNYQGAAIWHYTDQDRLYFNVSSRTRYPTLFERFSSRFGGQTSNPGLKPERATNFDLGWSSVFAPGSRVSVDLFYSLVDRFIQGVPLLGPDGVPTTQQQNVGSARFGGAEISADYFVREDFSLGGNLTLIRRRLNAPTVFNFSGTTVTGIVTLQPIGVPDAKLILYAGYRPIRELTFTPNIEMATNRWTATTNGNVYYRTGSNFLTNFNLDYQPADNVKFQAGVRNLFDKLYVTTDGYPSPGRSFYVATKVNF</sequence>
<keyword evidence="5 13" id="KW-0732">Signal</keyword>
<dbReference type="InterPro" id="IPR012910">
    <property type="entry name" value="Plug_dom"/>
</dbReference>
<evidence type="ECO:0000256" key="5">
    <source>
        <dbReference type="ARBA" id="ARBA00022729"/>
    </source>
</evidence>
<evidence type="ECO:0000256" key="4">
    <source>
        <dbReference type="ARBA" id="ARBA00022692"/>
    </source>
</evidence>
<dbReference type="InterPro" id="IPR000531">
    <property type="entry name" value="Beta-barrel_TonB"/>
</dbReference>
<dbReference type="EMBL" id="JAZHYN010000031">
    <property type="protein sequence ID" value="MEF3367075.1"/>
    <property type="molecule type" value="Genomic_DNA"/>
</dbReference>
<dbReference type="Proteomes" id="UP001350748">
    <property type="component" value="Unassembled WGS sequence"/>
</dbReference>
<dbReference type="PROSITE" id="PS52016">
    <property type="entry name" value="TONB_DEPENDENT_REC_3"/>
    <property type="match status" value="1"/>
</dbReference>
<protein>
    <submittedName>
        <fullName evidence="16">TonB-dependent receptor</fullName>
    </submittedName>
</protein>
<evidence type="ECO:0000256" key="9">
    <source>
        <dbReference type="ARBA" id="ARBA00023237"/>
    </source>
</evidence>
<keyword evidence="6 11" id="KW-0798">TonB box</keyword>
<evidence type="ECO:0000256" key="3">
    <source>
        <dbReference type="ARBA" id="ARBA00022452"/>
    </source>
</evidence>
<feature type="chain" id="PRO_5045648533" evidence="13">
    <location>
        <begin position="25"/>
        <end position="760"/>
    </location>
</feature>
<keyword evidence="9 10" id="KW-0998">Cell outer membrane</keyword>
<evidence type="ECO:0000313" key="16">
    <source>
        <dbReference type="EMBL" id="MEF3367075.1"/>
    </source>
</evidence>
<keyword evidence="3 10" id="KW-1134">Transmembrane beta strand</keyword>
<gene>
    <name evidence="16" type="ORF">V3H18_11080</name>
</gene>
<evidence type="ECO:0000256" key="7">
    <source>
        <dbReference type="ARBA" id="ARBA00023136"/>
    </source>
</evidence>
<feature type="region of interest" description="Disordered" evidence="12">
    <location>
        <begin position="51"/>
        <end position="103"/>
    </location>
</feature>
<dbReference type="Gene3D" id="2.170.130.10">
    <property type="entry name" value="TonB-dependent receptor, plug domain"/>
    <property type="match status" value="1"/>
</dbReference>
<keyword evidence="8 16" id="KW-0675">Receptor</keyword>
<dbReference type="PANTHER" id="PTHR30069">
    <property type="entry name" value="TONB-DEPENDENT OUTER MEMBRANE RECEPTOR"/>
    <property type="match status" value="1"/>
</dbReference>
<name>A0ABU7XIW4_9HYPH</name>
<dbReference type="Gene3D" id="2.40.170.20">
    <property type="entry name" value="TonB-dependent receptor, beta-barrel domain"/>
    <property type="match status" value="1"/>
</dbReference>
<keyword evidence="17" id="KW-1185">Reference proteome</keyword>
<dbReference type="InterPro" id="IPR036942">
    <property type="entry name" value="Beta-barrel_TonB_sf"/>
</dbReference>
<feature type="domain" description="TonB-dependent receptor-like beta-barrel" evidence="14">
    <location>
        <begin position="311"/>
        <end position="734"/>
    </location>
</feature>
<dbReference type="InterPro" id="IPR037066">
    <property type="entry name" value="Plug_dom_sf"/>
</dbReference>
<evidence type="ECO:0000313" key="17">
    <source>
        <dbReference type="Proteomes" id="UP001350748"/>
    </source>
</evidence>
<dbReference type="InterPro" id="IPR039426">
    <property type="entry name" value="TonB-dep_rcpt-like"/>
</dbReference>
<comment type="caution">
    <text evidence="16">The sequence shown here is derived from an EMBL/GenBank/DDBJ whole genome shotgun (WGS) entry which is preliminary data.</text>
</comment>
<proteinExistence type="inferred from homology"/>
<feature type="domain" description="TonB-dependent receptor plug" evidence="15">
    <location>
        <begin position="105"/>
        <end position="201"/>
    </location>
</feature>
<keyword evidence="4 10" id="KW-0812">Transmembrane</keyword>
<feature type="compositionally biased region" description="Gly residues" evidence="12">
    <location>
        <begin position="60"/>
        <end position="80"/>
    </location>
</feature>
<dbReference type="Pfam" id="PF07715">
    <property type="entry name" value="Plug"/>
    <property type="match status" value="1"/>
</dbReference>
<evidence type="ECO:0000256" key="8">
    <source>
        <dbReference type="ARBA" id="ARBA00023170"/>
    </source>
</evidence>
<evidence type="ECO:0000256" key="13">
    <source>
        <dbReference type="SAM" id="SignalP"/>
    </source>
</evidence>
<accession>A0ABU7XIW4</accession>
<evidence type="ECO:0000256" key="12">
    <source>
        <dbReference type="SAM" id="MobiDB-lite"/>
    </source>
</evidence>
<keyword evidence="7 10" id="KW-0472">Membrane</keyword>
<evidence type="ECO:0000256" key="10">
    <source>
        <dbReference type="PROSITE-ProRule" id="PRU01360"/>
    </source>
</evidence>
<evidence type="ECO:0000259" key="14">
    <source>
        <dbReference type="Pfam" id="PF00593"/>
    </source>
</evidence>
<organism evidence="16 17">
    <name type="scientific">Methylocystis borbori</name>
    <dbReference type="NCBI Taxonomy" id="3118750"/>
    <lineage>
        <taxon>Bacteria</taxon>
        <taxon>Pseudomonadati</taxon>
        <taxon>Pseudomonadota</taxon>
        <taxon>Alphaproteobacteria</taxon>
        <taxon>Hyphomicrobiales</taxon>
        <taxon>Methylocystaceae</taxon>
        <taxon>Methylocystis</taxon>
    </lineage>
</organism>
<comment type="similarity">
    <text evidence="10 11">Belongs to the TonB-dependent receptor family.</text>
</comment>
<dbReference type="RefSeq" id="WP_332082106.1">
    <property type="nucleotide sequence ID" value="NZ_JAZHYN010000031.1"/>
</dbReference>
<dbReference type="Pfam" id="PF00593">
    <property type="entry name" value="TonB_dep_Rec_b-barrel"/>
    <property type="match status" value="1"/>
</dbReference>
<evidence type="ECO:0000256" key="2">
    <source>
        <dbReference type="ARBA" id="ARBA00022448"/>
    </source>
</evidence>
<evidence type="ECO:0000256" key="1">
    <source>
        <dbReference type="ARBA" id="ARBA00004571"/>
    </source>
</evidence>
<keyword evidence="2 10" id="KW-0813">Transport</keyword>
<evidence type="ECO:0000259" key="15">
    <source>
        <dbReference type="Pfam" id="PF07715"/>
    </source>
</evidence>
<reference evidence="16 17" key="1">
    <citation type="submission" date="2024-02" db="EMBL/GenBank/DDBJ databases">
        <authorList>
            <person name="Grouzdev D."/>
        </authorList>
    </citation>
    <scope>NUCLEOTIDE SEQUENCE [LARGE SCALE GENOMIC DNA]</scope>
    <source>
        <strain evidence="16 17">9N</strain>
    </source>
</reference>
<feature type="signal peptide" evidence="13">
    <location>
        <begin position="1"/>
        <end position="24"/>
    </location>
</feature>